<dbReference type="GO" id="GO:0016740">
    <property type="term" value="F:transferase activity"/>
    <property type="evidence" value="ECO:0007669"/>
    <property type="project" value="UniProtKB-KW"/>
</dbReference>
<dbReference type="InterPro" id="IPR001451">
    <property type="entry name" value="Hexapep"/>
</dbReference>
<reference evidence="3 4" key="1">
    <citation type="journal article" date="2016" name="Eur. J. Clin. Microbiol. Infect. Dis.">
        <title>Whole genome sequencing as a tool for phylogenetic analysis of clinical strains of Mitis group streptococci.</title>
        <authorList>
            <person name="Rasmussen L.H."/>
            <person name="Dargis R."/>
            <person name="Hojholt K."/>
            <person name="Christensen J.J."/>
            <person name="Skovgaard O."/>
            <person name="Justesen U.S."/>
            <person name="Rosenvinge F.S."/>
            <person name="Moser C."/>
            <person name="Lukjancenko O."/>
            <person name="Rasmussen S."/>
            <person name="Nielsen X.C."/>
        </authorList>
    </citation>
    <scope>NUCLEOTIDE SEQUENCE [LARGE SCALE GENOMIC DNA]</scope>
    <source>
        <strain evidence="3 4">RH_12363_08</strain>
    </source>
</reference>
<proteinExistence type="predicted"/>
<evidence type="ECO:0000256" key="1">
    <source>
        <dbReference type="ARBA" id="ARBA00022679"/>
    </source>
</evidence>
<evidence type="ECO:0000313" key="3">
    <source>
        <dbReference type="EMBL" id="ORO97176.1"/>
    </source>
</evidence>
<organism evidence="3 4">
    <name type="scientific">Streptococcus mitis</name>
    <dbReference type="NCBI Taxonomy" id="28037"/>
    <lineage>
        <taxon>Bacteria</taxon>
        <taxon>Bacillati</taxon>
        <taxon>Bacillota</taxon>
        <taxon>Bacilli</taxon>
        <taxon>Lactobacillales</taxon>
        <taxon>Streptococcaceae</taxon>
        <taxon>Streptococcus</taxon>
        <taxon>Streptococcus mitis group</taxon>
    </lineage>
</organism>
<evidence type="ECO:0000313" key="4">
    <source>
        <dbReference type="Proteomes" id="UP000193234"/>
    </source>
</evidence>
<dbReference type="Pfam" id="PF00132">
    <property type="entry name" value="Hexapep"/>
    <property type="match status" value="1"/>
</dbReference>
<keyword evidence="2" id="KW-0677">Repeat</keyword>
<dbReference type="PROSITE" id="PS00101">
    <property type="entry name" value="HEXAPEP_TRANSFERASES"/>
    <property type="match status" value="1"/>
</dbReference>
<dbReference type="PANTHER" id="PTHR23416">
    <property type="entry name" value="SIALIC ACID SYNTHASE-RELATED"/>
    <property type="match status" value="1"/>
</dbReference>
<comment type="caution">
    <text evidence="3">The sequence shown here is derived from an EMBL/GenBank/DDBJ whole genome shotgun (WGS) entry which is preliminary data.</text>
</comment>
<keyword evidence="1" id="KW-0808">Transferase</keyword>
<evidence type="ECO:0000256" key="2">
    <source>
        <dbReference type="ARBA" id="ARBA00022737"/>
    </source>
</evidence>
<dbReference type="CDD" id="cd04647">
    <property type="entry name" value="LbH_MAT_like"/>
    <property type="match status" value="1"/>
</dbReference>
<accession>A0A1X1KCN9</accession>
<dbReference type="Proteomes" id="UP000193234">
    <property type="component" value="Unassembled WGS sequence"/>
</dbReference>
<dbReference type="InterPro" id="IPR051159">
    <property type="entry name" value="Hexapeptide_acetyltransf"/>
</dbReference>
<name>A0A1X1KCN9_STRMT</name>
<dbReference type="Gene3D" id="2.160.10.10">
    <property type="entry name" value="Hexapeptide repeat proteins"/>
    <property type="match status" value="1"/>
</dbReference>
<dbReference type="AlphaFoldDB" id="A0A1X1KCN9"/>
<dbReference type="InterPro" id="IPR018357">
    <property type="entry name" value="Hexapep_transf_CS"/>
</dbReference>
<protein>
    <submittedName>
        <fullName evidence="3">Exopolysaccharide biosynthesis protein</fullName>
    </submittedName>
</protein>
<dbReference type="InterPro" id="IPR011004">
    <property type="entry name" value="Trimer_LpxA-like_sf"/>
</dbReference>
<gene>
    <name evidence="3" type="ORF">B7696_06740</name>
</gene>
<dbReference type="PANTHER" id="PTHR23416:SF78">
    <property type="entry name" value="LIPOPOLYSACCHARIDE BIOSYNTHESIS O-ACETYL TRANSFERASE WBBJ-RELATED"/>
    <property type="match status" value="1"/>
</dbReference>
<dbReference type="RefSeq" id="WP_084862877.1">
    <property type="nucleotide sequence ID" value="NZ_JALDWD010000002.1"/>
</dbReference>
<dbReference type="SUPFAM" id="SSF51161">
    <property type="entry name" value="Trimeric LpxA-like enzymes"/>
    <property type="match status" value="1"/>
</dbReference>
<dbReference type="EMBL" id="NCVJ01000021">
    <property type="protein sequence ID" value="ORO97176.1"/>
    <property type="molecule type" value="Genomic_DNA"/>
</dbReference>
<sequence length="288" mass="32748">MEFKDSVKLLGDFHHIEISPTATIELGTDVTLRSFISLEVSDNAKLTLGNRVFFNDHCTIRCGKEIEIGKDTMFGDGVRIFDHNHKYSNYHIEKIKFTADKITIGKNCWIGTNVVILKGVTIGDNVIIGANALIYKDIPANSIVTSQEDLKITPRKQHQFHVFTLTASDTLENLDYLVQNLPEVAFHIAAKTNISDYLESFNRYENVNIYTNVHHDDIIEDLLKKSDIYLDINHWGEVDGIVNRAIEENKPVYAFENTNHDLSGFSKVFRPEDANGMVTEIKRFLGEK</sequence>